<dbReference type="InterPro" id="IPR054351">
    <property type="entry name" value="NADH_UbQ_OxRdtase_ferredoxin"/>
</dbReference>
<dbReference type="InterPro" id="IPR006963">
    <property type="entry name" value="Mopterin_OxRdtase_4Fe-4S_dom"/>
</dbReference>
<keyword evidence="5 10" id="KW-1278">Translocase</keyword>
<accession>A0ABW4TPU6</accession>
<dbReference type="Gene3D" id="3.30.200.210">
    <property type="match status" value="1"/>
</dbReference>
<dbReference type="NCBIfam" id="TIGR01973">
    <property type="entry name" value="NuoG"/>
    <property type="match status" value="1"/>
</dbReference>
<comment type="function">
    <text evidence="10">NDH-1 shuttles electrons from NADH, via FMN and iron-sulfur (Fe-S) centers, to quinones in the respiratory chain. Couples the redox reaction to proton translocation (for every two electrons transferred, four hydrogen ions are translocated across the cytoplasmic membrane), and thus conserves the redox energy in a proton gradient.</text>
</comment>
<dbReference type="CDD" id="cd00207">
    <property type="entry name" value="fer2"/>
    <property type="match status" value="1"/>
</dbReference>
<evidence type="ECO:0000259" key="12">
    <source>
        <dbReference type="PROSITE" id="PS51669"/>
    </source>
</evidence>
<name>A0ABW4TPU6_9ACTN</name>
<keyword evidence="10" id="KW-0001">2Fe-2S</keyword>
<evidence type="ECO:0000256" key="10">
    <source>
        <dbReference type="RuleBase" id="RU003525"/>
    </source>
</evidence>
<dbReference type="InterPro" id="IPR006656">
    <property type="entry name" value="Mopterin_OxRdtase"/>
</dbReference>
<evidence type="ECO:0000313" key="14">
    <source>
        <dbReference type="EMBL" id="MFD1947572.1"/>
    </source>
</evidence>
<dbReference type="InterPro" id="IPR010228">
    <property type="entry name" value="NADH_UbQ_OxRdtase_Gsu"/>
</dbReference>
<dbReference type="Pfam" id="PF22151">
    <property type="entry name" value="Fer4_NDSU1"/>
    <property type="match status" value="1"/>
</dbReference>
<evidence type="ECO:0000256" key="2">
    <source>
        <dbReference type="ARBA" id="ARBA00005404"/>
    </source>
</evidence>
<dbReference type="PROSITE" id="PS00642">
    <property type="entry name" value="COMPLEX1_75K_2"/>
    <property type="match status" value="1"/>
</dbReference>
<dbReference type="EMBL" id="JBHUGD010000003">
    <property type="protein sequence ID" value="MFD1947572.1"/>
    <property type="molecule type" value="Genomic_DNA"/>
</dbReference>
<evidence type="ECO:0000259" key="11">
    <source>
        <dbReference type="PROSITE" id="PS51085"/>
    </source>
</evidence>
<evidence type="ECO:0000256" key="1">
    <source>
        <dbReference type="ARBA" id="ARBA00001966"/>
    </source>
</evidence>
<dbReference type="InterPro" id="IPR000283">
    <property type="entry name" value="NADH_UbQ_OxRdtase_75kDa_su_CS"/>
</dbReference>
<dbReference type="SMART" id="SM00929">
    <property type="entry name" value="NADH-G_4Fe-4S_3"/>
    <property type="match status" value="1"/>
</dbReference>
<evidence type="ECO:0000256" key="8">
    <source>
        <dbReference type="ARBA" id="ARBA00023027"/>
    </source>
</evidence>
<evidence type="ECO:0000259" key="13">
    <source>
        <dbReference type="PROSITE" id="PS51839"/>
    </source>
</evidence>
<protein>
    <recommendedName>
        <fullName evidence="10">NADH-quinone oxidoreductase</fullName>
        <ecNumber evidence="10">7.1.1.-</ecNumber>
    </recommendedName>
</protein>
<gene>
    <name evidence="14" type="ORF">ACFSDE_12280</name>
</gene>
<dbReference type="InterPro" id="IPR036010">
    <property type="entry name" value="2Fe-2S_ferredoxin-like_sf"/>
</dbReference>
<dbReference type="GO" id="GO:0050136">
    <property type="term" value="F:NADH dehydrogenase (quinone) (non-electrogenic) activity"/>
    <property type="evidence" value="ECO:0007669"/>
    <property type="project" value="UniProtKB-EC"/>
</dbReference>
<dbReference type="SUPFAM" id="SSF53706">
    <property type="entry name" value="Formate dehydrogenase/DMSO reductase, domains 1-3"/>
    <property type="match status" value="1"/>
</dbReference>
<evidence type="ECO:0000256" key="9">
    <source>
        <dbReference type="ARBA" id="ARBA00047712"/>
    </source>
</evidence>
<dbReference type="Pfam" id="PF22117">
    <property type="entry name" value="Fer4_Nqo3"/>
    <property type="match status" value="1"/>
</dbReference>
<dbReference type="Gene3D" id="3.40.50.740">
    <property type="match status" value="1"/>
</dbReference>
<feature type="domain" description="4Fe-4S Mo/W bis-MGD-type" evidence="12">
    <location>
        <begin position="236"/>
        <end position="292"/>
    </location>
</feature>
<dbReference type="SUPFAM" id="SSF54862">
    <property type="entry name" value="4Fe-4S ferredoxins"/>
    <property type="match status" value="1"/>
</dbReference>
<reference evidence="15" key="1">
    <citation type="journal article" date="2019" name="Int. J. Syst. Evol. Microbiol.">
        <title>The Global Catalogue of Microorganisms (GCM) 10K type strain sequencing project: providing services to taxonomists for standard genome sequencing and annotation.</title>
        <authorList>
            <consortium name="The Broad Institute Genomics Platform"/>
            <consortium name="The Broad Institute Genome Sequencing Center for Infectious Disease"/>
            <person name="Wu L."/>
            <person name="Ma J."/>
        </authorList>
    </citation>
    <scope>NUCLEOTIDE SEQUENCE [LARGE SCALE GENOMIC DNA]</scope>
    <source>
        <strain evidence="15">CGMCC 1.12477</strain>
    </source>
</reference>
<dbReference type="PROSITE" id="PS00641">
    <property type="entry name" value="COMPLEX1_75K_1"/>
    <property type="match status" value="1"/>
</dbReference>
<dbReference type="Gene3D" id="3.10.20.740">
    <property type="match status" value="1"/>
</dbReference>
<feature type="domain" description="4Fe-4S His(Cys)3-ligated-type" evidence="13">
    <location>
        <begin position="95"/>
        <end position="134"/>
    </location>
</feature>
<dbReference type="PANTHER" id="PTHR43105">
    <property type="entry name" value="RESPIRATORY NITRATE REDUCTASE"/>
    <property type="match status" value="1"/>
</dbReference>
<feature type="domain" description="2Fe-2S ferredoxin-type" evidence="11">
    <location>
        <begin position="9"/>
        <end position="93"/>
    </location>
</feature>
<dbReference type="PROSITE" id="PS51085">
    <property type="entry name" value="2FE2S_FER_2"/>
    <property type="match status" value="1"/>
</dbReference>
<keyword evidence="14" id="KW-0560">Oxidoreductase</keyword>
<comment type="caution">
    <text evidence="14">The sequence shown here is derived from an EMBL/GenBank/DDBJ whole genome shotgun (WGS) entry which is preliminary data.</text>
</comment>
<organism evidence="14 15">
    <name type="scientific">Nocardioides aestuarii</name>
    <dbReference type="NCBI Taxonomy" id="252231"/>
    <lineage>
        <taxon>Bacteria</taxon>
        <taxon>Bacillati</taxon>
        <taxon>Actinomycetota</taxon>
        <taxon>Actinomycetes</taxon>
        <taxon>Propionibacteriales</taxon>
        <taxon>Nocardioidaceae</taxon>
        <taxon>Nocardioides</taxon>
    </lineage>
</organism>
<sequence length="807" mass="84718">MTTAPEKTDLVTLTIDGVQVSVPKDTLVIRAAEQVGVQIPRFCDHPLLEPVGACRQCLVDVPDAGNGRGFPKPQASCTLPVAEGMVVNTQATSEVADKAQQGVMEFLLINHPLDCPVCDKGGECPLQNQAMSNGRGESRFQATGGVKRTYPKPINISAQVLLDRERCVLCARCTRFSDQIAGDPFIALVERGALQQVGIYEKEPFESYFSGNTIQICPVGALTSAEYRFRSRPFDLVSAQAVAEHDSCGSAIRVDHRRGKVMRRLAGNDPEVNEEWITDKDRFGFRYAQSGDRLSHPMVREDGELRPASWPEAFAVAARGLAAAGAAGVLTGGRLTAEDAYAYSKFARVSLGTNDIDFRARPHSAEEADFLASEVVLRSPVTYDDLEHATTVVLAGLEPEDEAGAIFLRLRKASMGRPGTRVVSVAPYASRGLQKMGGQLVQTAPGAEPAALASLVEHADYGIDTGAIVLVGERLAAVPGALTAAADLARRTGARLAWVPRRAGDRGALETGCLPTLLPGGRPVADAAARVDAAATWGVDSLPESPGRDGDAIVAALAAGELGGVVVAGVDPDDTADPAATRAGLEAARFVVALDLRESEVTRLADVVLPVAPVTDKAGMFVTWEGRPRPFEVVLHNPASLPDLRALAGIAEELAALGHGATLGFRTVAEARAEMEEMGPWDGERVAAPAVDPVTDEGAAHDGGLRLASWKQMLDNGRLQDGDAALRATARTAVVRVSEAVASEVGATATLTGDRGSVTLPVEVADIAEDTCWVPANSFGRGVLADLASPGSRVTITPATNAAGGAQ</sequence>
<comment type="cofactor">
    <cofactor evidence="10">
        <name>[2Fe-2S] cluster</name>
        <dbReference type="ChEBI" id="CHEBI:190135"/>
    </cofactor>
    <text evidence="10">Binds 1 [2Fe-2S] cluster per subunit.</text>
</comment>
<dbReference type="Gene3D" id="3.40.228.10">
    <property type="entry name" value="Dimethylsulfoxide Reductase, domain 2"/>
    <property type="match status" value="1"/>
</dbReference>
<dbReference type="Pfam" id="PF10588">
    <property type="entry name" value="NADH-G_4Fe-4S_3"/>
    <property type="match status" value="1"/>
</dbReference>
<evidence type="ECO:0000256" key="4">
    <source>
        <dbReference type="ARBA" id="ARBA00022723"/>
    </source>
</evidence>
<evidence type="ECO:0000256" key="5">
    <source>
        <dbReference type="ARBA" id="ARBA00022967"/>
    </source>
</evidence>
<keyword evidence="15" id="KW-1185">Reference proteome</keyword>
<comment type="catalytic activity">
    <reaction evidence="9 10">
        <text>a quinone + NADH + 5 H(+)(in) = a quinol + NAD(+) + 4 H(+)(out)</text>
        <dbReference type="Rhea" id="RHEA:57888"/>
        <dbReference type="ChEBI" id="CHEBI:15378"/>
        <dbReference type="ChEBI" id="CHEBI:24646"/>
        <dbReference type="ChEBI" id="CHEBI:57540"/>
        <dbReference type="ChEBI" id="CHEBI:57945"/>
        <dbReference type="ChEBI" id="CHEBI:132124"/>
    </reaction>
</comment>
<dbReference type="PROSITE" id="PS51839">
    <property type="entry name" value="4FE4S_HC3"/>
    <property type="match status" value="1"/>
</dbReference>
<dbReference type="PROSITE" id="PS00643">
    <property type="entry name" value="COMPLEX1_75K_3"/>
    <property type="match status" value="1"/>
</dbReference>
<keyword evidence="4 10" id="KW-0479">Metal-binding</keyword>
<keyword evidence="7 10" id="KW-0411">Iron-sulfur</keyword>
<keyword evidence="3 10" id="KW-0004">4Fe-4S</keyword>
<dbReference type="NCBIfam" id="NF005895">
    <property type="entry name" value="PRK07860.1"/>
    <property type="match status" value="1"/>
</dbReference>
<dbReference type="InterPro" id="IPR001041">
    <property type="entry name" value="2Fe-2S_ferredoxin-type"/>
</dbReference>
<dbReference type="RefSeq" id="WP_343918782.1">
    <property type="nucleotide sequence ID" value="NZ_BAAAJT010000002.1"/>
</dbReference>
<comment type="similarity">
    <text evidence="2 10">Belongs to the complex I 75 kDa subunit family.</text>
</comment>
<dbReference type="PROSITE" id="PS51669">
    <property type="entry name" value="4FE4S_MOW_BIS_MGD"/>
    <property type="match status" value="1"/>
</dbReference>
<dbReference type="Pfam" id="PF00384">
    <property type="entry name" value="Molybdopterin"/>
    <property type="match status" value="1"/>
</dbReference>
<keyword evidence="6 10" id="KW-0408">Iron</keyword>
<keyword evidence="10" id="KW-0874">Quinone</keyword>
<dbReference type="Pfam" id="PF13510">
    <property type="entry name" value="Fer2_4"/>
    <property type="match status" value="1"/>
</dbReference>
<dbReference type="InterPro" id="IPR019574">
    <property type="entry name" value="NADH_UbQ_OxRdtase_Gsu_4Fe4S-bd"/>
</dbReference>
<dbReference type="InterPro" id="IPR050123">
    <property type="entry name" value="Prok_molybdopt-oxidoreductase"/>
</dbReference>
<dbReference type="EC" id="7.1.1.-" evidence="10"/>
<proteinExistence type="inferred from homology"/>
<evidence type="ECO:0000256" key="3">
    <source>
        <dbReference type="ARBA" id="ARBA00022485"/>
    </source>
</evidence>
<keyword evidence="8 10" id="KW-0520">NAD</keyword>
<dbReference type="Proteomes" id="UP001597351">
    <property type="component" value="Unassembled WGS sequence"/>
</dbReference>
<dbReference type="SUPFAM" id="SSF54292">
    <property type="entry name" value="2Fe-2S ferredoxin-like"/>
    <property type="match status" value="1"/>
</dbReference>
<evidence type="ECO:0000313" key="15">
    <source>
        <dbReference type="Proteomes" id="UP001597351"/>
    </source>
</evidence>
<dbReference type="Gene3D" id="3.30.70.20">
    <property type="match status" value="1"/>
</dbReference>
<dbReference type="PANTHER" id="PTHR43105:SF12">
    <property type="entry name" value="NADH-QUINONE OXIDOREDUCTASE SUBUNIT G"/>
    <property type="match status" value="1"/>
</dbReference>
<comment type="cofactor">
    <cofactor evidence="1 10">
        <name>[4Fe-4S] cluster</name>
        <dbReference type="ChEBI" id="CHEBI:49883"/>
    </cofactor>
</comment>
<evidence type="ECO:0000256" key="6">
    <source>
        <dbReference type="ARBA" id="ARBA00023004"/>
    </source>
</evidence>
<evidence type="ECO:0000256" key="7">
    <source>
        <dbReference type="ARBA" id="ARBA00023014"/>
    </source>
</evidence>